<dbReference type="InterPro" id="IPR002068">
    <property type="entry name" value="A-crystallin/Hsp20_dom"/>
</dbReference>
<reference evidence="4 5" key="1">
    <citation type="submission" date="2019-07" db="EMBL/GenBank/DDBJ databases">
        <authorList>
            <person name="Duangmal K."/>
            <person name="Teo W.F.A."/>
        </authorList>
    </citation>
    <scope>NUCLEOTIDE SEQUENCE [LARGE SCALE GENOMIC DNA]</scope>
    <source>
        <strain evidence="4 5">TBRC 6029</strain>
    </source>
</reference>
<keyword evidence="5" id="KW-1185">Reference proteome</keyword>
<name>A0A558B1J1_9PSEU</name>
<dbReference type="OrthoDB" id="3855217at2"/>
<dbReference type="Proteomes" id="UP000320011">
    <property type="component" value="Unassembled WGS sequence"/>
</dbReference>
<reference evidence="4 5" key="2">
    <citation type="submission" date="2019-08" db="EMBL/GenBank/DDBJ databases">
        <title>Amycolatopsis acidicola sp. nov., isolated from peat swamp forest soil.</title>
        <authorList>
            <person name="Srisuk N."/>
        </authorList>
    </citation>
    <scope>NUCLEOTIDE SEQUENCE [LARGE SCALE GENOMIC DNA]</scope>
    <source>
        <strain evidence="4 5">TBRC 6029</strain>
    </source>
</reference>
<accession>A0A558B1J1</accession>
<dbReference type="Gene3D" id="2.60.40.790">
    <property type="match status" value="1"/>
</dbReference>
<evidence type="ECO:0000256" key="1">
    <source>
        <dbReference type="PROSITE-ProRule" id="PRU00285"/>
    </source>
</evidence>
<evidence type="ECO:0000313" key="5">
    <source>
        <dbReference type="Proteomes" id="UP000320011"/>
    </source>
</evidence>
<evidence type="ECO:0000259" key="3">
    <source>
        <dbReference type="PROSITE" id="PS01031"/>
    </source>
</evidence>
<evidence type="ECO:0000256" key="2">
    <source>
        <dbReference type="RuleBase" id="RU003616"/>
    </source>
</evidence>
<dbReference type="EMBL" id="VJWX01000417">
    <property type="protein sequence ID" value="TVT30367.1"/>
    <property type="molecule type" value="Genomic_DNA"/>
</dbReference>
<dbReference type="InterPro" id="IPR008978">
    <property type="entry name" value="HSP20-like_chaperone"/>
</dbReference>
<dbReference type="Pfam" id="PF00011">
    <property type="entry name" value="HSP20"/>
    <property type="match status" value="1"/>
</dbReference>
<dbReference type="AlphaFoldDB" id="A0A558B1J1"/>
<dbReference type="CDD" id="cd06464">
    <property type="entry name" value="ACD_sHsps-like"/>
    <property type="match status" value="1"/>
</dbReference>
<dbReference type="PROSITE" id="PS01031">
    <property type="entry name" value="SHSP"/>
    <property type="match status" value="1"/>
</dbReference>
<dbReference type="RefSeq" id="WP_144592071.1">
    <property type="nucleotide sequence ID" value="NZ_VJWX01000417.1"/>
</dbReference>
<dbReference type="InterPro" id="IPR031107">
    <property type="entry name" value="Small_HSP"/>
</dbReference>
<proteinExistence type="inferred from homology"/>
<organism evidence="4 5">
    <name type="scientific">Amycolatopsis rhizosphaerae</name>
    <dbReference type="NCBI Taxonomy" id="2053003"/>
    <lineage>
        <taxon>Bacteria</taxon>
        <taxon>Bacillati</taxon>
        <taxon>Actinomycetota</taxon>
        <taxon>Actinomycetes</taxon>
        <taxon>Pseudonocardiales</taxon>
        <taxon>Pseudonocardiaceae</taxon>
        <taxon>Amycolatopsis</taxon>
    </lineage>
</organism>
<feature type="domain" description="SHSP" evidence="3">
    <location>
        <begin position="24"/>
        <end position="133"/>
    </location>
</feature>
<dbReference type="PANTHER" id="PTHR11527">
    <property type="entry name" value="HEAT-SHOCK PROTEIN 20 FAMILY MEMBER"/>
    <property type="match status" value="1"/>
</dbReference>
<comment type="caution">
    <text evidence="4">The sequence shown here is derived from an EMBL/GenBank/DDBJ whole genome shotgun (WGS) entry which is preliminary data.</text>
</comment>
<evidence type="ECO:0000313" key="4">
    <source>
        <dbReference type="EMBL" id="TVT30367.1"/>
    </source>
</evidence>
<protein>
    <submittedName>
        <fullName evidence="4">Hsp20/alpha crystallin family protein</fullName>
    </submittedName>
</protein>
<comment type="similarity">
    <text evidence="1 2">Belongs to the small heat shock protein (HSP20) family.</text>
</comment>
<sequence>MTSILPRRRVVFPGLIDWLDNPWLFGERNAMRLEENVTKDAYVLRAELPGFDPDEHIHITAEAGMLTITAEREAGPEEPEHSEFRYGTFCRSVSLPERADTAKITARYVNGILEVTVPIEQPSKPVEIKVGKG</sequence>
<gene>
    <name evidence="4" type="ORF">FNH05_29225</name>
</gene>
<dbReference type="SUPFAM" id="SSF49764">
    <property type="entry name" value="HSP20-like chaperones"/>
    <property type="match status" value="1"/>
</dbReference>